<gene>
    <name evidence="3" type="ORF">ATANTOWER_002069</name>
</gene>
<evidence type="ECO:0000256" key="1">
    <source>
        <dbReference type="SAM" id="MobiDB-lite"/>
    </source>
</evidence>
<evidence type="ECO:0000313" key="4">
    <source>
        <dbReference type="Proteomes" id="UP001345963"/>
    </source>
</evidence>
<dbReference type="EMBL" id="JAHUTI010020879">
    <property type="protein sequence ID" value="MED6239118.1"/>
    <property type="molecule type" value="Genomic_DNA"/>
</dbReference>
<feature type="transmembrane region" description="Helical" evidence="2">
    <location>
        <begin position="44"/>
        <end position="64"/>
    </location>
</feature>
<name>A0ABU7AM89_9TELE</name>
<organism evidence="3 4">
    <name type="scientific">Ataeniobius toweri</name>
    <dbReference type="NCBI Taxonomy" id="208326"/>
    <lineage>
        <taxon>Eukaryota</taxon>
        <taxon>Metazoa</taxon>
        <taxon>Chordata</taxon>
        <taxon>Craniata</taxon>
        <taxon>Vertebrata</taxon>
        <taxon>Euteleostomi</taxon>
        <taxon>Actinopterygii</taxon>
        <taxon>Neopterygii</taxon>
        <taxon>Teleostei</taxon>
        <taxon>Neoteleostei</taxon>
        <taxon>Acanthomorphata</taxon>
        <taxon>Ovalentaria</taxon>
        <taxon>Atherinomorphae</taxon>
        <taxon>Cyprinodontiformes</taxon>
        <taxon>Goodeidae</taxon>
        <taxon>Ataeniobius</taxon>
    </lineage>
</organism>
<keyword evidence="2" id="KW-0472">Membrane</keyword>
<reference evidence="3 4" key="1">
    <citation type="submission" date="2021-07" db="EMBL/GenBank/DDBJ databases">
        <authorList>
            <person name="Palmer J.M."/>
        </authorList>
    </citation>
    <scope>NUCLEOTIDE SEQUENCE [LARGE SCALE GENOMIC DNA]</scope>
    <source>
        <strain evidence="3 4">AT_MEX2019</strain>
        <tissue evidence="3">Muscle</tissue>
    </source>
</reference>
<dbReference type="Proteomes" id="UP001345963">
    <property type="component" value="Unassembled WGS sequence"/>
</dbReference>
<proteinExistence type="predicted"/>
<protein>
    <submittedName>
        <fullName evidence="3">Uncharacterized protein</fullName>
    </submittedName>
</protein>
<feature type="region of interest" description="Disordered" evidence="1">
    <location>
        <begin position="84"/>
        <end position="115"/>
    </location>
</feature>
<keyword evidence="2" id="KW-0812">Transmembrane</keyword>
<keyword evidence="2" id="KW-1133">Transmembrane helix</keyword>
<comment type="caution">
    <text evidence="3">The sequence shown here is derived from an EMBL/GenBank/DDBJ whole genome shotgun (WGS) entry which is preliminary data.</text>
</comment>
<accession>A0ABU7AM89</accession>
<keyword evidence="4" id="KW-1185">Reference proteome</keyword>
<sequence>MTDIQLVKEQQLSFSRAKQQRIAFGKMAPIGMDGVMSWFSSPEVGIISLVAFFILSITLLALCARCNRGSKAYDVNGTMTDGGANGNIKSGGANVGTQTAWRDHKSLPPSTLRRH</sequence>
<evidence type="ECO:0000256" key="2">
    <source>
        <dbReference type="SAM" id="Phobius"/>
    </source>
</evidence>
<evidence type="ECO:0000313" key="3">
    <source>
        <dbReference type="EMBL" id="MED6239118.1"/>
    </source>
</evidence>